<evidence type="ECO:0000313" key="3">
    <source>
        <dbReference type="Proteomes" id="UP001558713"/>
    </source>
</evidence>
<feature type="region of interest" description="Disordered" evidence="1">
    <location>
        <begin position="1"/>
        <end position="115"/>
    </location>
</feature>
<proteinExistence type="predicted"/>
<feature type="compositionally biased region" description="Polar residues" evidence="1">
    <location>
        <begin position="105"/>
        <end position="115"/>
    </location>
</feature>
<keyword evidence="3" id="KW-1185">Reference proteome</keyword>
<feature type="compositionally biased region" description="Polar residues" evidence="1">
    <location>
        <begin position="36"/>
        <end position="46"/>
    </location>
</feature>
<dbReference type="EMBL" id="JBANAX010000028">
    <property type="protein sequence ID" value="KAL1225552.1"/>
    <property type="molecule type" value="Genomic_DNA"/>
</dbReference>
<feature type="compositionally biased region" description="Polar residues" evidence="1">
    <location>
        <begin position="55"/>
        <end position="69"/>
    </location>
</feature>
<organism evidence="2 3">
    <name type="scientific">Cardamine amara subsp. amara</name>
    <dbReference type="NCBI Taxonomy" id="228776"/>
    <lineage>
        <taxon>Eukaryota</taxon>
        <taxon>Viridiplantae</taxon>
        <taxon>Streptophyta</taxon>
        <taxon>Embryophyta</taxon>
        <taxon>Tracheophyta</taxon>
        <taxon>Spermatophyta</taxon>
        <taxon>Magnoliopsida</taxon>
        <taxon>eudicotyledons</taxon>
        <taxon>Gunneridae</taxon>
        <taxon>Pentapetalae</taxon>
        <taxon>rosids</taxon>
        <taxon>malvids</taxon>
        <taxon>Brassicales</taxon>
        <taxon>Brassicaceae</taxon>
        <taxon>Cardamineae</taxon>
        <taxon>Cardamine</taxon>
    </lineage>
</organism>
<protein>
    <submittedName>
        <fullName evidence="2">Uncharacterized protein</fullName>
    </submittedName>
</protein>
<comment type="caution">
    <text evidence="2">The sequence shown here is derived from an EMBL/GenBank/DDBJ whole genome shotgun (WGS) entry which is preliminary data.</text>
</comment>
<name>A0ABD1C804_CARAN</name>
<evidence type="ECO:0000313" key="2">
    <source>
        <dbReference type="EMBL" id="KAL1225552.1"/>
    </source>
</evidence>
<dbReference type="AlphaFoldDB" id="A0ABD1C804"/>
<reference evidence="2 3" key="1">
    <citation type="submission" date="2024-04" db="EMBL/GenBank/DDBJ databases">
        <title>Genome assembly C_amara_ONT_v2.</title>
        <authorList>
            <person name="Yant L."/>
            <person name="Moore C."/>
            <person name="Slenker M."/>
        </authorList>
    </citation>
    <scope>NUCLEOTIDE SEQUENCE [LARGE SCALE GENOMIC DNA]</scope>
    <source>
        <tissue evidence="2">Leaf</tissue>
    </source>
</reference>
<gene>
    <name evidence="2" type="ORF">V5N11_026060</name>
</gene>
<evidence type="ECO:0000256" key="1">
    <source>
        <dbReference type="SAM" id="MobiDB-lite"/>
    </source>
</evidence>
<accession>A0ABD1C804</accession>
<sequence length="183" mass="19509">MRNKKSKRVCSSLPTDVPVKKSAGDVSVSLAKDKTQTPSDSDSAATKDSPKAASESKTPSSGSTPSAKVTVTIPIVALNPPRGSDPAQVGKSTKATHVADLDPASRTTNSKNDSWASLFKGSSRRLCKKGTAFTLPSGEACVKIPNSVIEKNKKVWDCFILGQFYSDPSRSGNNSCYCEWYME</sequence>
<dbReference type="Proteomes" id="UP001558713">
    <property type="component" value="Unassembled WGS sequence"/>
</dbReference>